<dbReference type="Proteomes" id="UP001231197">
    <property type="component" value="Unassembled WGS sequence"/>
</dbReference>
<keyword evidence="5" id="KW-1185">Reference proteome</keyword>
<keyword evidence="1 2" id="KW-0732">Signal</keyword>
<organism evidence="4 5">
    <name type="scientific">Winogradskyella bathintestinalis</name>
    <dbReference type="NCBI Taxonomy" id="3035208"/>
    <lineage>
        <taxon>Bacteria</taxon>
        <taxon>Pseudomonadati</taxon>
        <taxon>Bacteroidota</taxon>
        <taxon>Flavobacteriia</taxon>
        <taxon>Flavobacteriales</taxon>
        <taxon>Flavobacteriaceae</taxon>
        <taxon>Winogradskyella</taxon>
    </lineage>
</organism>
<evidence type="ECO:0000313" key="5">
    <source>
        <dbReference type="Proteomes" id="UP001231197"/>
    </source>
</evidence>
<comment type="caution">
    <text evidence="4">The sequence shown here is derived from an EMBL/GenBank/DDBJ whole genome shotgun (WGS) entry which is preliminary data.</text>
</comment>
<dbReference type="EMBL" id="JASDDK010000005">
    <property type="protein sequence ID" value="MDN3493663.1"/>
    <property type="molecule type" value="Genomic_DNA"/>
</dbReference>
<proteinExistence type="predicted"/>
<protein>
    <submittedName>
        <fullName evidence="4">T9SS type A sorting domain-containing protein</fullName>
    </submittedName>
</protein>
<evidence type="ECO:0000256" key="2">
    <source>
        <dbReference type="SAM" id="SignalP"/>
    </source>
</evidence>
<sequence length="382" mass="42654">MKTKLLYVLTFIIATLNVNSQTEVSPFVENLTEPIKMIADGTDLYVLGYEDLYKIDTSTPTPTTTVIYTPEPDHFMYNLTLSESTLYMAIENYEESTGNFLGSRIMALDLDNLSSSLELIYSTTEFINALTINGNTIYFSAETLDNPPNYEPFTTHIDKIDVSVPNPTATVIVSDLSDGVAQDIVFYNNDLYVSDIDNATVHKFNANQIEPTVDNFLINLSTPRGLTVLGNELYISANYLLQKIDLDDLSSDLENVAQNTTYQDETNDGMDFNANFRDVAIIGNTIYMILEEAGNGRIVSIVDSSLSVEDINTNDVSVLSSNDQIVVNGLLKNTEVKLYDINGKMIIETQLSQNHNYIDAKQLTQGIYMLKIENSKTFKLVK</sequence>
<accession>A0ABT7ZXD8</accession>
<evidence type="ECO:0000256" key="1">
    <source>
        <dbReference type="ARBA" id="ARBA00022729"/>
    </source>
</evidence>
<dbReference type="NCBIfam" id="TIGR04183">
    <property type="entry name" value="Por_Secre_tail"/>
    <property type="match status" value="1"/>
</dbReference>
<feature type="chain" id="PRO_5046313122" evidence="2">
    <location>
        <begin position="21"/>
        <end position="382"/>
    </location>
</feature>
<evidence type="ECO:0000313" key="4">
    <source>
        <dbReference type="EMBL" id="MDN3493663.1"/>
    </source>
</evidence>
<dbReference type="Pfam" id="PF18962">
    <property type="entry name" value="Por_Secre_tail"/>
    <property type="match status" value="1"/>
</dbReference>
<dbReference type="SUPFAM" id="SSF63825">
    <property type="entry name" value="YWTD domain"/>
    <property type="match status" value="2"/>
</dbReference>
<gene>
    <name evidence="4" type="ORF">QMA06_13135</name>
</gene>
<feature type="signal peptide" evidence="2">
    <location>
        <begin position="1"/>
        <end position="20"/>
    </location>
</feature>
<reference evidence="4 5" key="1">
    <citation type="journal article" date="2023" name="Int. J. Syst. Evol. Microbiol.">
        <title>Winogradskyella bathintestinalis sp. nov., isolated from the intestine of the deep-sea loosejaw dragonfish, Malacosteus niger.</title>
        <authorList>
            <person name="Uniacke-Lowe S."/>
            <person name="Johnson C.N."/>
            <person name="Stanton C."/>
            <person name="Hill C."/>
            <person name="Ross P."/>
        </authorList>
    </citation>
    <scope>NUCLEOTIDE SEQUENCE [LARGE SCALE GENOMIC DNA]</scope>
    <source>
        <strain evidence="4 5">APC 3343</strain>
    </source>
</reference>
<name>A0ABT7ZXD8_9FLAO</name>
<dbReference type="InterPro" id="IPR026444">
    <property type="entry name" value="Secre_tail"/>
</dbReference>
<dbReference type="RefSeq" id="WP_290207332.1">
    <property type="nucleotide sequence ID" value="NZ_JASDDK010000005.1"/>
</dbReference>
<evidence type="ECO:0000259" key="3">
    <source>
        <dbReference type="Pfam" id="PF18962"/>
    </source>
</evidence>
<feature type="domain" description="Secretion system C-terminal sorting" evidence="3">
    <location>
        <begin position="323"/>
        <end position="377"/>
    </location>
</feature>